<name>A0A5C5WNT7_9BACT</name>
<gene>
    <name evidence="1" type="ORF">CA85_50470</name>
</gene>
<dbReference type="EMBL" id="SJPK01000030">
    <property type="protein sequence ID" value="TWT52267.1"/>
    <property type="molecule type" value="Genomic_DNA"/>
</dbReference>
<accession>A0A5C5WNT7</accession>
<protein>
    <submittedName>
        <fullName evidence="1">Uncharacterized protein</fullName>
    </submittedName>
</protein>
<comment type="caution">
    <text evidence="1">The sequence shown here is derived from an EMBL/GenBank/DDBJ whole genome shotgun (WGS) entry which is preliminary data.</text>
</comment>
<dbReference type="Proteomes" id="UP000318053">
    <property type="component" value="Unassembled WGS sequence"/>
</dbReference>
<sequence length="233" mass="26219">MIAQECKKLRGQLEELAQAEERENIHDQLESRRNELVDVRDSLLAVTNSLKALSARTELAGDLDPTKCIDRVRKIRESLQTDPLSITKGRQFSDMRKAFEKFATEGTECAQATWAIFMPRAKPSVDTNQLAQAEQQNDFKTIALKLKTRAKYAEKLGKNPPATEDDFAELESAWEDIREMMAALPDVASDPLVQEFLKAANSSGGASIDLLTDEVRAWLQENNIADKYRITTM</sequence>
<keyword evidence="2" id="KW-1185">Reference proteome</keyword>
<organism evidence="1 2">
    <name type="scientific">Allorhodopirellula solitaria</name>
    <dbReference type="NCBI Taxonomy" id="2527987"/>
    <lineage>
        <taxon>Bacteria</taxon>
        <taxon>Pseudomonadati</taxon>
        <taxon>Planctomycetota</taxon>
        <taxon>Planctomycetia</taxon>
        <taxon>Pirellulales</taxon>
        <taxon>Pirellulaceae</taxon>
        <taxon>Allorhodopirellula</taxon>
    </lineage>
</organism>
<reference evidence="1 2" key="1">
    <citation type="submission" date="2019-02" db="EMBL/GenBank/DDBJ databases">
        <title>Deep-cultivation of Planctomycetes and their phenomic and genomic characterization uncovers novel biology.</title>
        <authorList>
            <person name="Wiegand S."/>
            <person name="Jogler M."/>
            <person name="Boedeker C."/>
            <person name="Pinto D."/>
            <person name="Vollmers J."/>
            <person name="Rivas-Marin E."/>
            <person name="Kohn T."/>
            <person name="Peeters S.H."/>
            <person name="Heuer A."/>
            <person name="Rast P."/>
            <person name="Oberbeckmann S."/>
            <person name="Bunk B."/>
            <person name="Jeske O."/>
            <person name="Meyerdierks A."/>
            <person name="Storesund J.E."/>
            <person name="Kallscheuer N."/>
            <person name="Luecker S."/>
            <person name="Lage O.M."/>
            <person name="Pohl T."/>
            <person name="Merkel B.J."/>
            <person name="Hornburger P."/>
            <person name="Mueller R.-W."/>
            <person name="Bruemmer F."/>
            <person name="Labrenz M."/>
            <person name="Spormann A.M."/>
            <person name="Op Den Camp H."/>
            <person name="Overmann J."/>
            <person name="Amann R."/>
            <person name="Jetten M.S.M."/>
            <person name="Mascher T."/>
            <person name="Medema M.H."/>
            <person name="Devos D.P."/>
            <person name="Kaster A.-K."/>
            <person name="Ovreas L."/>
            <person name="Rohde M."/>
            <person name="Galperin M.Y."/>
            <person name="Jogler C."/>
        </authorList>
    </citation>
    <scope>NUCLEOTIDE SEQUENCE [LARGE SCALE GENOMIC DNA]</scope>
    <source>
        <strain evidence="1 2">CA85</strain>
    </source>
</reference>
<proteinExistence type="predicted"/>
<evidence type="ECO:0000313" key="2">
    <source>
        <dbReference type="Proteomes" id="UP000318053"/>
    </source>
</evidence>
<dbReference type="AlphaFoldDB" id="A0A5C5WNT7"/>
<dbReference type="OrthoDB" id="511988at2"/>
<evidence type="ECO:0000313" key="1">
    <source>
        <dbReference type="EMBL" id="TWT52267.1"/>
    </source>
</evidence>
<dbReference type="RefSeq" id="WP_146393989.1">
    <property type="nucleotide sequence ID" value="NZ_SJPK01000030.1"/>
</dbReference>